<evidence type="ECO:0000256" key="2">
    <source>
        <dbReference type="ARBA" id="ARBA00023002"/>
    </source>
</evidence>
<gene>
    <name evidence="6" type="ORF">GCM10023346_13830</name>
</gene>
<evidence type="ECO:0000259" key="4">
    <source>
        <dbReference type="Pfam" id="PF03446"/>
    </source>
</evidence>
<protein>
    <submittedName>
        <fullName evidence="6">2-hydroxy-3-oxopropionate reductase</fullName>
    </submittedName>
</protein>
<feature type="domain" description="3-hydroxyisobutyrate dehydrogenase-like NAD-binding" evidence="5">
    <location>
        <begin position="163"/>
        <end position="280"/>
    </location>
</feature>
<keyword evidence="3" id="KW-0520">NAD</keyword>
<comment type="caution">
    <text evidence="6">The sequence shown here is derived from an EMBL/GenBank/DDBJ whole genome shotgun (WGS) entry which is preliminary data.</text>
</comment>
<dbReference type="Gene3D" id="1.10.1040.10">
    <property type="entry name" value="N-(1-d-carboxylethyl)-l-norvaline Dehydrogenase, domain 2"/>
    <property type="match status" value="1"/>
</dbReference>
<dbReference type="InterPro" id="IPR036291">
    <property type="entry name" value="NAD(P)-bd_dom_sf"/>
</dbReference>
<evidence type="ECO:0000259" key="5">
    <source>
        <dbReference type="Pfam" id="PF14833"/>
    </source>
</evidence>
<name>A0ABP9S776_9MICC</name>
<dbReference type="InterPro" id="IPR029154">
    <property type="entry name" value="HIBADH-like_NADP-bd"/>
</dbReference>
<dbReference type="SUPFAM" id="SSF51735">
    <property type="entry name" value="NAD(P)-binding Rossmann-fold domains"/>
    <property type="match status" value="1"/>
</dbReference>
<evidence type="ECO:0000256" key="3">
    <source>
        <dbReference type="ARBA" id="ARBA00023027"/>
    </source>
</evidence>
<dbReference type="PANTHER" id="PTHR43060">
    <property type="entry name" value="3-HYDROXYISOBUTYRATE DEHYDROGENASE-LIKE 1, MITOCHONDRIAL-RELATED"/>
    <property type="match status" value="1"/>
</dbReference>
<dbReference type="InterPro" id="IPR006115">
    <property type="entry name" value="6PGDH_NADP-bd"/>
</dbReference>
<evidence type="ECO:0000313" key="6">
    <source>
        <dbReference type="EMBL" id="GAA5192267.1"/>
    </source>
</evidence>
<accession>A0ABP9S776</accession>
<keyword evidence="7" id="KW-1185">Reference proteome</keyword>
<dbReference type="InterPro" id="IPR013328">
    <property type="entry name" value="6PGD_dom2"/>
</dbReference>
<dbReference type="Pfam" id="PF03446">
    <property type="entry name" value="NAD_binding_2"/>
    <property type="match status" value="1"/>
</dbReference>
<dbReference type="InterPro" id="IPR008927">
    <property type="entry name" value="6-PGluconate_DH-like_C_sf"/>
</dbReference>
<proteinExistence type="inferred from homology"/>
<organism evidence="6 7">
    <name type="scientific">Arthrobacter gyeryongensis</name>
    <dbReference type="NCBI Taxonomy" id="1650592"/>
    <lineage>
        <taxon>Bacteria</taxon>
        <taxon>Bacillati</taxon>
        <taxon>Actinomycetota</taxon>
        <taxon>Actinomycetes</taxon>
        <taxon>Micrococcales</taxon>
        <taxon>Micrococcaceae</taxon>
        <taxon>Arthrobacter</taxon>
    </lineage>
</organism>
<dbReference type="Proteomes" id="UP001500200">
    <property type="component" value="Unassembled WGS sequence"/>
</dbReference>
<dbReference type="PANTHER" id="PTHR43060:SF15">
    <property type="entry name" value="3-HYDROXYISOBUTYRATE DEHYDROGENASE-LIKE 1, MITOCHONDRIAL-RELATED"/>
    <property type="match status" value="1"/>
</dbReference>
<dbReference type="EMBL" id="BAABKK010000010">
    <property type="protein sequence ID" value="GAA5192267.1"/>
    <property type="molecule type" value="Genomic_DNA"/>
</dbReference>
<sequence>MSIGYIGLGDMGGALASRLQSQRQISVYDKNESAVAALIAQGAAASESVAEMGRTCTTVFLCLPTSQHVRSVIFDDGGLAETLAPGSLIIDQTSGDPEATRAIAKDLESRQIMLVDAPVSGGAPAALAGTISIMLGADDHAVGRAVEVLESISPVITHIGGIGAGHTIKLINNLLSCSQRWLSLEALAIATKNGIDPEAALKVLVAGGGRNAYLEQQASKILAGDRDRGFSLGLAHKDLKLACALGAASGVPTFFGSLSRELYQTGIALLGRDSHVETVASVVERLADVELTSSHSGTKG</sequence>
<reference evidence="7" key="1">
    <citation type="journal article" date="2019" name="Int. J. Syst. Evol. Microbiol.">
        <title>The Global Catalogue of Microorganisms (GCM) 10K type strain sequencing project: providing services to taxonomists for standard genome sequencing and annotation.</title>
        <authorList>
            <consortium name="The Broad Institute Genomics Platform"/>
            <consortium name="The Broad Institute Genome Sequencing Center for Infectious Disease"/>
            <person name="Wu L."/>
            <person name="Ma J."/>
        </authorList>
    </citation>
    <scope>NUCLEOTIDE SEQUENCE [LARGE SCALE GENOMIC DNA]</scope>
    <source>
        <strain evidence="7">JCM 18514</strain>
    </source>
</reference>
<feature type="domain" description="6-phosphogluconate dehydrogenase NADP-binding" evidence="4">
    <location>
        <begin position="2"/>
        <end position="160"/>
    </location>
</feature>
<dbReference type="Gene3D" id="3.40.50.720">
    <property type="entry name" value="NAD(P)-binding Rossmann-like Domain"/>
    <property type="match status" value="1"/>
</dbReference>
<dbReference type="RefSeq" id="WP_345448543.1">
    <property type="nucleotide sequence ID" value="NZ_BAABKK010000010.1"/>
</dbReference>
<comment type="similarity">
    <text evidence="1">Belongs to the HIBADH-related family.</text>
</comment>
<dbReference type="Pfam" id="PF14833">
    <property type="entry name" value="NAD_binding_11"/>
    <property type="match status" value="1"/>
</dbReference>
<dbReference type="SUPFAM" id="SSF48179">
    <property type="entry name" value="6-phosphogluconate dehydrogenase C-terminal domain-like"/>
    <property type="match status" value="1"/>
</dbReference>
<evidence type="ECO:0000313" key="7">
    <source>
        <dbReference type="Proteomes" id="UP001500200"/>
    </source>
</evidence>
<dbReference type="PIRSF" id="PIRSF000103">
    <property type="entry name" value="HIBADH"/>
    <property type="match status" value="1"/>
</dbReference>
<dbReference type="InterPro" id="IPR015815">
    <property type="entry name" value="HIBADH-related"/>
</dbReference>
<keyword evidence="2" id="KW-0560">Oxidoreductase</keyword>
<evidence type="ECO:0000256" key="1">
    <source>
        <dbReference type="ARBA" id="ARBA00009080"/>
    </source>
</evidence>